<accession>A0AAD4HL06</accession>
<dbReference type="SUPFAM" id="SSF50370">
    <property type="entry name" value="Ricin B-like lectins"/>
    <property type="match status" value="1"/>
</dbReference>
<sequence>MFGCVSDVSACCRCHKPTDTYASSYHRGQRTIKPHENAFTNQHSFSLPLRLHTAIMTKPPVPGTYVIVNKALSPTNEKLAITYNGLDQPLTVNIKTDSSHQRWIVQDHDQNTKSLVPVDATALQAARDADCATALPTHSYVWTITETDSGYTIQDGAGTAFWGVADAVDNAPLVAGSDTGDEKHRWSFETVL</sequence>
<dbReference type="GeneID" id="64655946"/>
<reference evidence="2" key="1">
    <citation type="journal article" date="2020" name="New Phytol.">
        <title>Comparative genomics reveals dynamic genome evolution in host specialist ectomycorrhizal fungi.</title>
        <authorList>
            <person name="Lofgren L.A."/>
            <person name="Nguyen N.H."/>
            <person name="Vilgalys R."/>
            <person name="Ruytinx J."/>
            <person name="Liao H.L."/>
            <person name="Branco S."/>
            <person name="Kuo A."/>
            <person name="LaButti K."/>
            <person name="Lipzen A."/>
            <person name="Andreopoulos W."/>
            <person name="Pangilinan J."/>
            <person name="Riley R."/>
            <person name="Hundley H."/>
            <person name="Na H."/>
            <person name="Barry K."/>
            <person name="Grigoriev I.V."/>
            <person name="Stajich J.E."/>
            <person name="Kennedy P.G."/>
        </authorList>
    </citation>
    <scope>NUCLEOTIDE SEQUENCE</scope>
    <source>
        <strain evidence="2">FC203</strain>
    </source>
</reference>
<keyword evidence="3" id="KW-1185">Reference proteome</keyword>
<organism evidence="2 3">
    <name type="scientific">Suillus fuscotomentosus</name>
    <dbReference type="NCBI Taxonomy" id="1912939"/>
    <lineage>
        <taxon>Eukaryota</taxon>
        <taxon>Fungi</taxon>
        <taxon>Dikarya</taxon>
        <taxon>Basidiomycota</taxon>
        <taxon>Agaricomycotina</taxon>
        <taxon>Agaricomycetes</taxon>
        <taxon>Agaricomycetidae</taxon>
        <taxon>Boletales</taxon>
        <taxon>Suillineae</taxon>
        <taxon>Suillaceae</taxon>
        <taxon>Suillus</taxon>
    </lineage>
</organism>
<feature type="domain" description="CCL2-like lectin" evidence="1">
    <location>
        <begin position="63"/>
        <end position="186"/>
    </location>
</feature>
<dbReference type="InterPro" id="IPR035992">
    <property type="entry name" value="Ricin_B-like_lectins"/>
</dbReference>
<protein>
    <recommendedName>
        <fullName evidence="1">CCL2-like lectin domain-containing protein</fullName>
    </recommendedName>
</protein>
<evidence type="ECO:0000313" key="3">
    <source>
        <dbReference type="Proteomes" id="UP001195769"/>
    </source>
</evidence>
<dbReference type="EMBL" id="JABBWK010000026">
    <property type="protein sequence ID" value="KAG1900493.1"/>
    <property type="molecule type" value="Genomic_DNA"/>
</dbReference>
<dbReference type="Gene3D" id="2.80.10.50">
    <property type="match status" value="1"/>
</dbReference>
<name>A0AAD4HL06_9AGAM</name>
<dbReference type="AlphaFoldDB" id="A0AAD4HL06"/>
<dbReference type="InterPro" id="IPR048746">
    <property type="entry name" value="CCL2-like_lectin"/>
</dbReference>
<comment type="caution">
    <text evidence="2">The sequence shown here is derived from an EMBL/GenBank/DDBJ whole genome shotgun (WGS) entry which is preliminary data.</text>
</comment>
<dbReference type="Proteomes" id="UP001195769">
    <property type="component" value="Unassembled WGS sequence"/>
</dbReference>
<proteinExistence type="predicted"/>
<dbReference type="CDD" id="cd23715">
    <property type="entry name" value="beta-trefoil_Ricin_CCL2"/>
    <property type="match status" value="1"/>
</dbReference>
<evidence type="ECO:0000313" key="2">
    <source>
        <dbReference type="EMBL" id="KAG1900493.1"/>
    </source>
</evidence>
<evidence type="ECO:0000259" key="1">
    <source>
        <dbReference type="Pfam" id="PF21595"/>
    </source>
</evidence>
<gene>
    <name evidence="2" type="ORF">F5891DRAFT_1032134</name>
</gene>
<dbReference type="RefSeq" id="XP_041226069.1">
    <property type="nucleotide sequence ID" value="XM_041361648.1"/>
</dbReference>
<dbReference type="Pfam" id="PF21595">
    <property type="entry name" value="CCL2-like"/>
    <property type="match status" value="1"/>
</dbReference>